<dbReference type="CDD" id="cd18613">
    <property type="entry name" value="GH130"/>
    <property type="match status" value="1"/>
</dbReference>
<evidence type="ECO:0000256" key="3">
    <source>
        <dbReference type="ARBA" id="ARBA00024356"/>
    </source>
</evidence>
<dbReference type="GO" id="GO:0016787">
    <property type="term" value="F:hydrolase activity"/>
    <property type="evidence" value="ECO:0007669"/>
    <property type="project" value="UniProtKB-KW"/>
</dbReference>
<protein>
    <submittedName>
        <fullName evidence="4">Glycoside hydrolase family 130 protein</fullName>
    </submittedName>
</protein>
<evidence type="ECO:0000256" key="2">
    <source>
        <dbReference type="ARBA" id="ARBA00022679"/>
    </source>
</evidence>
<dbReference type="PANTHER" id="PTHR34106:SF4">
    <property type="entry name" value="BLL5143 PROTEIN"/>
    <property type="match status" value="1"/>
</dbReference>
<dbReference type="InterPro" id="IPR023296">
    <property type="entry name" value="Glyco_hydro_beta-prop_sf"/>
</dbReference>
<dbReference type="RefSeq" id="WP_256506999.1">
    <property type="nucleotide sequence ID" value="NZ_CP101740.1"/>
</dbReference>
<dbReference type="InterPro" id="IPR007184">
    <property type="entry name" value="Mannoside_phosphorylase"/>
</dbReference>
<reference evidence="4" key="1">
    <citation type="submission" date="2022-07" db="EMBL/GenBank/DDBJ databases">
        <title>Sphingomonas sp. nov., a novel bacterium isolated from the north slope of the Mount Everest.</title>
        <authorList>
            <person name="Cui X."/>
            <person name="Liu Y."/>
        </authorList>
    </citation>
    <scope>NUCLEOTIDE SEQUENCE</scope>
    <source>
        <strain evidence="4">S5-59</strain>
    </source>
</reference>
<dbReference type="PANTHER" id="PTHR34106">
    <property type="entry name" value="GLYCOSIDASE"/>
    <property type="match status" value="1"/>
</dbReference>
<keyword evidence="1" id="KW-0328">Glycosyltransferase</keyword>
<organism evidence="4 5">
    <name type="scientific">Sphingomonas qomolangmaensis</name>
    <dbReference type="NCBI Taxonomy" id="2918765"/>
    <lineage>
        <taxon>Bacteria</taxon>
        <taxon>Pseudomonadati</taxon>
        <taxon>Pseudomonadota</taxon>
        <taxon>Alphaproteobacteria</taxon>
        <taxon>Sphingomonadales</taxon>
        <taxon>Sphingomonadaceae</taxon>
        <taxon>Sphingomonas</taxon>
    </lineage>
</organism>
<name>A0ABY5L856_9SPHN</name>
<dbReference type="EMBL" id="CP101740">
    <property type="protein sequence ID" value="UUL83155.1"/>
    <property type="molecule type" value="Genomic_DNA"/>
</dbReference>
<gene>
    <name evidence="4" type="ORF">NMP03_02655</name>
</gene>
<dbReference type="Proteomes" id="UP001058533">
    <property type="component" value="Chromosome"/>
</dbReference>
<dbReference type="Pfam" id="PF04041">
    <property type="entry name" value="Glyco_hydro_130"/>
    <property type="match status" value="1"/>
</dbReference>
<evidence type="ECO:0000313" key="5">
    <source>
        <dbReference type="Proteomes" id="UP001058533"/>
    </source>
</evidence>
<evidence type="ECO:0000313" key="4">
    <source>
        <dbReference type="EMBL" id="UUL83155.1"/>
    </source>
</evidence>
<dbReference type="SUPFAM" id="SSF75005">
    <property type="entry name" value="Arabinanase/levansucrase/invertase"/>
    <property type="match status" value="1"/>
</dbReference>
<sequence>MPAVTPRSDPIDADLMTRIDLELCPAPARVVLRPFVPAESAIDADPRDGSRVEHILRHVLALDSAGLDAELDWVVTSLATRHRDVERLLQRRFEEMADRFLAGRSVSPGQALLAGAYFAEEYAFEAVALFNPSIVAHPDQSGVEPGALRFVLSLRGVGEGHVSSVSFRTGQISAQGTIAVDPLDRWATSPVIDRIAGDRPDDPALGLDYGPAGDIAQVVIFPISFQQRHGIEDLRLVRFTDDDGRATYLGTYTAFSGETVRQELLRTDDFVTFELDALRGGLSASKGMALFPRRLDGQYAMLGRHDHENIWLLKSDDLYRWDRGSVIVSPQWPWEFIQIGNCGSPIEIDEGWLVITHGVGPIRNYCLGACLLDKHDPSKLIARSTRPLIRPSNDTREGYVPNVVYSCGAIVLGRALWLPYGVADSFTAFATVPLDALLAGMA</sequence>
<proteinExistence type="inferred from homology"/>
<accession>A0ABY5L856</accession>
<dbReference type="Gene3D" id="2.115.10.20">
    <property type="entry name" value="Glycosyl hydrolase domain, family 43"/>
    <property type="match status" value="1"/>
</dbReference>
<keyword evidence="5" id="KW-1185">Reference proteome</keyword>
<keyword evidence="4" id="KW-0378">Hydrolase</keyword>
<keyword evidence="2" id="KW-0808">Transferase</keyword>
<evidence type="ECO:0000256" key="1">
    <source>
        <dbReference type="ARBA" id="ARBA00022676"/>
    </source>
</evidence>
<comment type="similarity">
    <text evidence="3">Belongs to the glycosyl hydrolase 130 family.</text>
</comment>